<dbReference type="Proteomes" id="UP000266841">
    <property type="component" value="Unassembled WGS sequence"/>
</dbReference>
<dbReference type="Gene3D" id="2.130.10.10">
    <property type="entry name" value="YVTN repeat-like/Quinoprotein amine dehydrogenase"/>
    <property type="match status" value="1"/>
</dbReference>
<dbReference type="EMBL" id="AGNL01048295">
    <property type="protein sequence ID" value="EJK45723.1"/>
    <property type="molecule type" value="Genomic_DNA"/>
</dbReference>
<sequence>MKWPGVDGNPKSRPFVAYRTNPFDQDAWKIMGNGVETSGIRKNAVKKRSEAARNEDDPRCPLLFRLGTTHISHFGGSSRKADSSSGGANVGAGTHTSPLIYPLHPDFDAGSGRQILSTSDYEALEMWTPSSAIGSVDEQHGRKGSFEGQTTEQMKEDEQFPLLFEASSFYHSSPIVHDIEGDGIADAILGDYDGNIHFVGLDFTGGDGELRRKRFYRRQSIPRLFVRKNWFDVAINRTRENEVMANTTAGKNHSKWEDFEPYHTHFAGAADDAWRRDEDHLRGVSDLLNMDAASAKGFVQRRSMKTSQVEIEDEANRHGEIDTNGGHRRLQEAESNDAVADDGNEKAQQGESGEKGSGVPVGERDETRPDSADDFRFDEDPGILIDDALDAPPDGTYDDAVPGVISAEGSSTEFAADDHPYPVDDYYGRYGYGDDYHGYQPEPPDGWDSYDEYQNAQDAYYHDSNYLRLPPHLLSTCTLAELPRAYAGSSAEAIDRIDEMLLCAVSYYFDEDECSAGRSFGRQANADGGDEDEGQRGRYVASAILGYNMRWKYWSTQEVLDLSTDWSAPLGDIVQGGTASVHSDSYNGSECCPALSHFSSRHILTDIEVGAWAVASPTTAKLDGDKNHILLGTSMGLVYALEVQWHASKWVAQMRHPVERKIIVEDVVGDTNLEVFIVDGGGDVACLDANGKVLWARKLLRDEELNSLGGGRLMIVHGTSEMSLGAVDATDLAIVLLARIATTEHHHKGRPDKVTTLELRLYAIDAVTGSDLPHFPISYDSSQHHFSKSTLPQPLLIDLHKDQSYWLERGSQDFDAIRKLNAQASEEYTKESAPQPHGGT</sequence>
<reference evidence="6 7" key="1">
    <citation type="journal article" date="2012" name="Genome Biol.">
        <title>Genome and low-iron response of an oceanic diatom adapted to chronic iron limitation.</title>
        <authorList>
            <person name="Lommer M."/>
            <person name="Specht M."/>
            <person name="Roy A.S."/>
            <person name="Kraemer L."/>
            <person name="Andreson R."/>
            <person name="Gutowska M.A."/>
            <person name="Wolf J."/>
            <person name="Bergner S.V."/>
            <person name="Schilhabel M.B."/>
            <person name="Klostermeier U.C."/>
            <person name="Beiko R.G."/>
            <person name="Rosenstiel P."/>
            <person name="Hippler M."/>
            <person name="Laroche J."/>
        </authorList>
    </citation>
    <scope>NUCLEOTIDE SEQUENCE [LARGE SCALE GENOMIC DNA]</scope>
    <source>
        <strain evidence="6 7">CCMP1005</strain>
    </source>
</reference>
<keyword evidence="4" id="KW-0472">Membrane</keyword>
<feature type="non-terminal residue" evidence="6">
    <location>
        <position position="840"/>
    </location>
</feature>
<comment type="caution">
    <text evidence="6">The sequence shown here is derived from an EMBL/GenBank/DDBJ whole genome shotgun (WGS) entry which is preliminary data.</text>
</comment>
<dbReference type="PANTHER" id="PTHR21419:SF23">
    <property type="entry name" value="PROTEIN DEFECTIVE IN EXINE FORMATION 1"/>
    <property type="match status" value="1"/>
</dbReference>
<feature type="region of interest" description="Disordered" evidence="5">
    <location>
        <begin position="298"/>
        <end position="379"/>
    </location>
</feature>
<feature type="compositionally biased region" description="Basic and acidic residues" evidence="5">
    <location>
        <begin position="362"/>
        <end position="379"/>
    </location>
</feature>
<evidence type="ECO:0000256" key="5">
    <source>
        <dbReference type="SAM" id="MobiDB-lite"/>
    </source>
</evidence>
<organism evidence="6 7">
    <name type="scientific">Thalassiosira oceanica</name>
    <name type="common">Marine diatom</name>
    <dbReference type="NCBI Taxonomy" id="159749"/>
    <lineage>
        <taxon>Eukaryota</taxon>
        <taxon>Sar</taxon>
        <taxon>Stramenopiles</taxon>
        <taxon>Ochrophyta</taxon>
        <taxon>Bacillariophyta</taxon>
        <taxon>Coscinodiscophyceae</taxon>
        <taxon>Thalassiosirophycidae</taxon>
        <taxon>Thalassiosirales</taxon>
        <taxon>Thalassiosiraceae</taxon>
        <taxon>Thalassiosira</taxon>
    </lineage>
</organism>
<feature type="region of interest" description="Disordered" evidence="5">
    <location>
        <begin position="74"/>
        <end position="93"/>
    </location>
</feature>
<dbReference type="OrthoDB" id="40617at2759"/>
<dbReference type="InterPro" id="IPR015943">
    <property type="entry name" value="WD40/YVTN_repeat-like_dom_sf"/>
</dbReference>
<keyword evidence="3" id="KW-1133">Transmembrane helix</keyword>
<dbReference type="OMA" id="HTEDSEH"/>
<evidence type="ECO:0000256" key="4">
    <source>
        <dbReference type="ARBA" id="ARBA00023136"/>
    </source>
</evidence>
<evidence type="ECO:0000256" key="3">
    <source>
        <dbReference type="ARBA" id="ARBA00022989"/>
    </source>
</evidence>
<accession>K0R0L4</accession>
<evidence type="ECO:0000256" key="2">
    <source>
        <dbReference type="ARBA" id="ARBA00022692"/>
    </source>
</evidence>
<dbReference type="PANTHER" id="PTHR21419">
    <property type="match status" value="1"/>
</dbReference>
<keyword evidence="7" id="KW-1185">Reference proteome</keyword>
<proteinExistence type="predicted"/>
<evidence type="ECO:0000256" key="1">
    <source>
        <dbReference type="ARBA" id="ARBA00004167"/>
    </source>
</evidence>
<dbReference type="InterPro" id="IPR045232">
    <property type="entry name" value="FAM234"/>
</dbReference>
<evidence type="ECO:0000313" key="7">
    <source>
        <dbReference type="Proteomes" id="UP000266841"/>
    </source>
</evidence>
<gene>
    <name evidence="6" type="ORF">THAOC_35647</name>
</gene>
<protein>
    <submittedName>
        <fullName evidence="6">Uncharacterized protein</fullName>
    </submittedName>
</protein>
<name>K0R0L4_THAOC</name>
<dbReference type="AlphaFoldDB" id="K0R0L4"/>
<evidence type="ECO:0000313" key="6">
    <source>
        <dbReference type="EMBL" id="EJK45723.1"/>
    </source>
</evidence>
<dbReference type="GO" id="GO:0016020">
    <property type="term" value="C:membrane"/>
    <property type="evidence" value="ECO:0007669"/>
    <property type="project" value="UniProtKB-SubCell"/>
</dbReference>
<comment type="subcellular location">
    <subcellularLocation>
        <location evidence="1">Membrane</location>
        <topology evidence="1">Single-pass membrane protein</topology>
    </subcellularLocation>
</comment>
<keyword evidence="2" id="KW-0812">Transmembrane</keyword>